<name>A0ACC0WGD7_9STRA</name>
<evidence type="ECO:0000313" key="2">
    <source>
        <dbReference type="Proteomes" id="UP001163321"/>
    </source>
</evidence>
<keyword evidence="2" id="KW-1185">Reference proteome</keyword>
<protein>
    <submittedName>
        <fullName evidence="1">Uncharacterized protein</fullName>
    </submittedName>
</protein>
<gene>
    <name evidence="1" type="ORF">PsorP6_013165</name>
</gene>
<evidence type="ECO:0000313" key="1">
    <source>
        <dbReference type="EMBL" id="KAI9917657.1"/>
    </source>
</evidence>
<dbReference type="Proteomes" id="UP001163321">
    <property type="component" value="Chromosome 13"/>
</dbReference>
<dbReference type="EMBL" id="CM047592">
    <property type="protein sequence ID" value="KAI9917657.1"/>
    <property type="molecule type" value="Genomic_DNA"/>
</dbReference>
<proteinExistence type="predicted"/>
<accession>A0ACC0WGD7</accession>
<reference evidence="1 2" key="1">
    <citation type="journal article" date="2022" name="bioRxiv">
        <title>The genome of the oomycete Peronosclerospora sorghi, a cosmopolitan pathogen of maize and sorghum, is inflated with dispersed pseudogenes.</title>
        <authorList>
            <person name="Fletcher K."/>
            <person name="Martin F."/>
            <person name="Isakeit T."/>
            <person name="Cavanaugh K."/>
            <person name="Magill C."/>
            <person name="Michelmore R."/>
        </authorList>
    </citation>
    <scope>NUCLEOTIDE SEQUENCE [LARGE SCALE GENOMIC DNA]</scope>
    <source>
        <strain evidence="1">P6</strain>
    </source>
</reference>
<sequence>MGLARGFLASGVTSTHPVETVRRKDLAEKTRAASFGTTLLRQAQRQEQGQDVPGVTENRAAAYGRIVDSAELTRASGSAASLLRRSDAAAGVPSVINVDDDDDDNVSDQEDADGDAAAERSSTSYMMEDCAQPDAAGRLFRSWADIIAQHDFDDIDEAEEGSRKQEQESRGDE</sequence>
<organism evidence="1 2">
    <name type="scientific">Peronosclerospora sorghi</name>
    <dbReference type="NCBI Taxonomy" id="230839"/>
    <lineage>
        <taxon>Eukaryota</taxon>
        <taxon>Sar</taxon>
        <taxon>Stramenopiles</taxon>
        <taxon>Oomycota</taxon>
        <taxon>Peronosporomycetes</taxon>
        <taxon>Peronosporales</taxon>
        <taxon>Peronosporaceae</taxon>
        <taxon>Peronosclerospora</taxon>
    </lineage>
</organism>
<comment type="caution">
    <text evidence="1">The sequence shown here is derived from an EMBL/GenBank/DDBJ whole genome shotgun (WGS) entry which is preliminary data.</text>
</comment>